<dbReference type="AlphaFoldDB" id="A0A2R5G708"/>
<dbReference type="Proteomes" id="UP000241890">
    <property type="component" value="Unassembled WGS sequence"/>
</dbReference>
<dbReference type="InParanoid" id="A0A2R5G708"/>
<comment type="caution">
    <text evidence="2">The sequence shown here is derived from an EMBL/GenBank/DDBJ whole genome shotgun (WGS) entry which is preliminary data.</text>
</comment>
<accession>A0A2R5G708</accession>
<keyword evidence="1" id="KW-0472">Membrane</keyword>
<gene>
    <name evidence="2" type="ORF">FCC1311_030682</name>
</gene>
<reference evidence="2 3" key="1">
    <citation type="submission" date="2017-12" db="EMBL/GenBank/DDBJ databases">
        <title>Sequencing, de novo assembly and annotation of complete genome of a new Thraustochytrid species, strain FCC1311.</title>
        <authorList>
            <person name="Sedici K."/>
            <person name="Godart F."/>
            <person name="Aiese Cigliano R."/>
            <person name="Sanseverino W."/>
            <person name="Barakat M."/>
            <person name="Ortet P."/>
            <person name="Marechal E."/>
            <person name="Cagnac O."/>
            <person name="Amato A."/>
        </authorList>
    </citation>
    <scope>NUCLEOTIDE SEQUENCE [LARGE SCALE GENOMIC DNA]</scope>
</reference>
<feature type="transmembrane region" description="Helical" evidence="1">
    <location>
        <begin position="87"/>
        <end position="110"/>
    </location>
</feature>
<keyword evidence="3" id="KW-1185">Reference proteome</keyword>
<evidence type="ECO:0000313" key="2">
    <source>
        <dbReference type="EMBL" id="GBG26846.1"/>
    </source>
</evidence>
<evidence type="ECO:0000313" key="3">
    <source>
        <dbReference type="Proteomes" id="UP000241890"/>
    </source>
</evidence>
<keyword evidence="1" id="KW-0812">Transmembrane</keyword>
<protein>
    <submittedName>
        <fullName evidence="2">Uncharacterized protein</fullName>
    </submittedName>
</protein>
<name>A0A2R5G708_9STRA</name>
<evidence type="ECO:0000256" key="1">
    <source>
        <dbReference type="SAM" id="Phobius"/>
    </source>
</evidence>
<dbReference type="EMBL" id="BEYU01000025">
    <property type="protein sequence ID" value="GBG26846.1"/>
    <property type="molecule type" value="Genomic_DNA"/>
</dbReference>
<organism evidence="2 3">
    <name type="scientific">Hondaea fermentalgiana</name>
    <dbReference type="NCBI Taxonomy" id="2315210"/>
    <lineage>
        <taxon>Eukaryota</taxon>
        <taxon>Sar</taxon>
        <taxon>Stramenopiles</taxon>
        <taxon>Bigyra</taxon>
        <taxon>Labyrinthulomycetes</taxon>
        <taxon>Thraustochytrida</taxon>
        <taxon>Thraustochytriidae</taxon>
        <taxon>Hondaea</taxon>
    </lineage>
</organism>
<feature type="transmembrane region" description="Helical" evidence="1">
    <location>
        <begin position="47"/>
        <end position="67"/>
    </location>
</feature>
<sequence>MLGEHMSILCATIVLILFRDVPLLFPFQAYTDSKDPFGGEFNWTRQLLIAFGMLVGEFLADSICILYDMRMHKLPIVDTWKKYSLKVLVICVGLSSMIGIPGMIVGSLMATGTSAECSSMNLCYCIRTSSMRPGSLGERYCERLYPITAGEPYGIQAVFVMGFETGLEWTSTRLEFELIRPVRSSASLATVVSTQHYDAYPAREDALSLSRAVLDKDFAFRDMPGMVIFVIVGASDQEPAILARNGSLCDDVPPMLALRAPTPALFAAAVDEIVDGRNVSSLAFSKMSAMAEDVGTWGRVLASARFSLGVVCASLASLSCLVLALWMRFSPVNREVDMAQNATFILRLPQLYKSTVVNDIFMSNMIPLNAVVFFPQFVFLPCRLWVAAGMVIGEIVADTICRCSDGGWLDPGKWILG</sequence>
<proteinExistence type="predicted"/>
<keyword evidence="1" id="KW-1133">Transmembrane helix</keyword>